<dbReference type="InterPro" id="IPR001789">
    <property type="entry name" value="Sig_transdc_resp-reg_receiver"/>
</dbReference>
<dbReference type="PANTHER" id="PTHR37299">
    <property type="entry name" value="TRANSCRIPTIONAL REGULATOR-RELATED"/>
    <property type="match status" value="1"/>
</dbReference>
<feature type="domain" description="HTH LytTR-type" evidence="5">
    <location>
        <begin position="137"/>
        <end position="244"/>
    </location>
</feature>
<dbReference type="Proteomes" id="UP000063718">
    <property type="component" value="Unassembled WGS sequence"/>
</dbReference>
<accession>A0A0S6UAY4</accession>
<organism evidence="6">
    <name type="scientific">Moorella thermoacetica Y72</name>
    <dbReference type="NCBI Taxonomy" id="1325331"/>
    <lineage>
        <taxon>Bacteria</taxon>
        <taxon>Bacillati</taxon>
        <taxon>Bacillota</taxon>
        <taxon>Clostridia</taxon>
        <taxon>Neomoorellales</taxon>
        <taxon>Neomoorellaceae</taxon>
        <taxon>Neomoorella</taxon>
    </lineage>
</organism>
<name>A0A0S6UAY4_NEOTH</name>
<feature type="modified residue" description="4-aspartylphosphate" evidence="3">
    <location>
        <position position="54"/>
    </location>
</feature>
<dbReference type="GO" id="GO:0000156">
    <property type="term" value="F:phosphorelay response regulator activity"/>
    <property type="evidence" value="ECO:0007669"/>
    <property type="project" value="InterPro"/>
</dbReference>
<evidence type="ECO:0000313" key="6">
    <source>
        <dbReference type="EMBL" id="GAF24748.1"/>
    </source>
</evidence>
<dbReference type="SUPFAM" id="SSF52172">
    <property type="entry name" value="CheY-like"/>
    <property type="match status" value="1"/>
</dbReference>
<dbReference type="Gene3D" id="2.40.50.1020">
    <property type="entry name" value="LytTr DNA-binding domain"/>
    <property type="match status" value="1"/>
</dbReference>
<dbReference type="InterPro" id="IPR011006">
    <property type="entry name" value="CheY-like_superfamily"/>
</dbReference>
<reference evidence="6" key="1">
    <citation type="journal article" date="2014" name="Gene">
        <title>Genome-guided analysis of transformation efficiency and carbon dioxide assimilation by Moorella thermoacetica Y72.</title>
        <authorList>
            <person name="Tsukahara K."/>
            <person name="Kita A."/>
            <person name="Nakashimada Y."/>
            <person name="Hoshino T."/>
            <person name="Murakami K."/>
        </authorList>
    </citation>
    <scope>NUCLEOTIDE SEQUENCE [LARGE SCALE GENOMIC DNA]</scope>
    <source>
        <strain evidence="6">Y72</strain>
    </source>
</reference>
<proteinExistence type="predicted"/>
<dbReference type="InterPro" id="IPR007492">
    <property type="entry name" value="LytTR_DNA-bd_dom"/>
</dbReference>
<dbReference type="EMBL" id="DF238840">
    <property type="protein sequence ID" value="GAF24748.1"/>
    <property type="molecule type" value="Genomic_DNA"/>
</dbReference>
<gene>
    <name evidence="6" type="ORF">MTY_0076</name>
</gene>
<dbReference type="RefSeq" id="WP_025772956.1">
    <property type="nucleotide sequence ID" value="NZ_DF238840.1"/>
</dbReference>
<evidence type="ECO:0000259" key="5">
    <source>
        <dbReference type="PROSITE" id="PS50930"/>
    </source>
</evidence>
<feature type="domain" description="Response regulatory" evidence="4">
    <location>
        <begin position="3"/>
        <end position="117"/>
    </location>
</feature>
<keyword evidence="3" id="KW-0597">Phosphoprotein</keyword>
<dbReference type="SMART" id="SM00850">
    <property type="entry name" value="LytTR"/>
    <property type="match status" value="1"/>
</dbReference>
<dbReference type="PROSITE" id="PS50110">
    <property type="entry name" value="RESPONSE_REGULATORY"/>
    <property type="match status" value="1"/>
</dbReference>
<evidence type="ECO:0000259" key="4">
    <source>
        <dbReference type="PROSITE" id="PS50110"/>
    </source>
</evidence>
<dbReference type="Gene3D" id="3.40.50.2300">
    <property type="match status" value="1"/>
</dbReference>
<dbReference type="GO" id="GO:0003677">
    <property type="term" value="F:DNA binding"/>
    <property type="evidence" value="ECO:0007669"/>
    <property type="project" value="InterPro"/>
</dbReference>
<evidence type="ECO:0000256" key="3">
    <source>
        <dbReference type="PROSITE-ProRule" id="PRU00169"/>
    </source>
</evidence>
<evidence type="ECO:0000256" key="1">
    <source>
        <dbReference type="ARBA" id="ARBA00018672"/>
    </source>
</evidence>
<dbReference type="PROSITE" id="PS50930">
    <property type="entry name" value="HTH_LYTTR"/>
    <property type="match status" value="1"/>
</dbReference>
<sequence length="245" mass="27715">MLTGIIADDNEIERLYFCKLLEETNEVKILAEAQDGLTVLDLVTRLRPDIAFLDIEMPGPNGLEVAREILTLAPETLIVFFTAYRDFAVEAFALNSVDYLLKPFDAFRVRKTVAKVQEKLAAREVIKKPGGGRLDKLAIRNKGRIFLINLDEIIFIEKSGKNTTIIHTARKDFHTPQTIAELEQQLARHSFFQRVHKSYLINLNMVESISPFGGNSFIVKFSGCKKDAIISRGNIDLVKKHLKIS</sequence>
<dbReference type="PANTHER" id="PTHR37299:SF1">
    <property type="entry name" value="STAGE 0 SPORULATION PROTEIN A HOMOLOG"/>
    <property type="match status" value="1"/>
</dbReference>
<dbReference type="InterPro" id="IPR046947">
    <property type="entry name" value="LytR-like"/>
</dbReference>
<dbReference type="Pfam" id="PF00072">
    <property type="entry name" value="Response_reg"/>
    <property type="match status" value="1"/>
</dbReference>
<evidence type="ECO:0000256" key="2">
    <source>
        <dbReference type="ARBA" id="ARBA00024867"/>
    </source>
</evidence>
<comment type="function">
    <text evidence="2">May play the central regulatory role in sporulation. It may be an element of the effector pathway responsible for the activation of sporulation genes in response to nutritional stress. Spo0A may act in concert with spo0H (a sigma factor) to control the expression of some genes that are critical to the sporulation process.</text>
</comment>
<dbReference type="AlphaFoldDB" id="A0A0S6UAY4"/>
<dbReference type="Pfam" id="PF04397">
    <property type="entry name" value="LytTR"/>
    <property type="match status" value="1"/>
</dbReference>
<dbReference type="SMART" id="SM00448">
    <property type="entry name" value="REC"/>
    <property type="match status" value="1"/>
</dbReference>
<protein>
    <recommendedName>
        <fullName evidence="1">Stage 0 sporulation protein A homolog</fullName>
    </recommendedName>
</protein>